<evidence type="ECO:0000256" key="2">
    <source>
        <dbReference type="ARBA" id="ARBA00005098"/>
    </source>
</evidence>
<dbReference type="GO" id="GO:0004053">
    <property type="term" value="F:arginase activity"/>
    <property type="evidence" value="ECO:0007669"/>
    <property type="project" value="UniProtKB-EC"/>
</dbReference>
<keyword evidence="8" id="KW-0464">Manganese</keyword>
<dbReference type="InterPro" id="IPR006035">
    <property type="entry name" value="Ureohydrolase"/>
</dbReference>
<dbReference type="UniPathway" id="UPA00158">
    <property type="reaction ID" value="UER00270"/>
</dbReference>
<evidence type="ECO:0000313" key="13">
    <source>
        <dbReference type="Proteomes" id="UP000054075"/>
    </source>
</evidence>
<accession>A8PNS1</accession>
<dbReference type="STRING" id="59196.RICGR_1094"/>
<proteinExistence type="inferred from homology"/>
<comment type="caution">
    <text evidence="12">The sequence shown here is derived from an EMBL/GenBank/DDBJ whole genome shotgun (WGS) entry which is preliminary data.</text>
</comment>
<evidence type="ECO:0000256" key="10">
    <source>
        <dbReference type="PROSITE-ProRule" id="PRU00742"/>
    </source>
</evidence>
<organism evidence="12 13">
    <name type="scientific">Rickettsiella grylli</name>
    <dbReference type="NCBI Taxonomy" id="59196"/>
    <lineage>
        <taxon>Bacteria</taxon>
        <taxon>Pseudomonadati</taxon>
        <taxon>Pseudomonadota</taxon>
        <taxon>Gammaproteobacteria</taxon>
        <taxon>Legionellales</taxon>
        <taxon>Coxiellaceae</taxon>
        <taxon>Rickettsiella</taxon>
    </lineage>
</organism>
<name>A8PNS1_9COXI</name>
<keyword evidence="7 11" id="KW-0378">Hydrolase</keyword>
<evidence type="ECO:0000256" key="8">
    <source>
        <dbReference type="ARBA" id="ARBA00023211"/>
    </source>
</evidence>
<dbReference type="EMBL" id="AAQJ02000001">
    <property type="protein sequence ID" value="EDP46863.1"/>
    <property type="molecule type" value="Genomic_DNA"/>
</dbReference>
<dbReference type="InterPro" id="IPR020855">
    <property type="entry name" value="Ureohydrolase_Mn_BS"/>
</dbReference>
<dbReference type="PANTHER" id="PTHR43782:SF3">
    <property type="entry name" value="ARGINASE"/>
    <property type="match status" value="1"/>
</dbReference>
<dbReference type="eggNOG" id="COG0010">
    <property type="taxonomic scope" value="Bacteria"/>
</dbReference>
<comment type="similarity">
    <text evidence="10 11">Belongs to the arginase family.</text>
</comment>
<comment type="cofactor">
    <cofactor evidence="1">
        <name>Mn(2+)</name>
        <dbReference type="ChEBI" id="CHEBI:29035"/>
    </cofactor>
</comment>
<dbReference type="GO" id="GO:0000050">
    <property type="term" value="P:urea cycle"/>
    <property type="evidence" value="ECO:0007669"/>
    <property type="project" value="UniProtKB-UniPathway"/>
</dbReference>
<evidence type="ECO:0000256" key="4">
    <source>
        <dbReference type="ARBA" id="ARBA00018123"/>
    </source>
</evidence>
<keyword evidence="13" id="KW-1185">Reference proteome</keyword>
<evidence type="ECO:0000256" key="1">
    <source>
        <dbReference type="ARBA" id="ARBA00001936"/>
    </source>
</evidence>
<evidence type="ECO:0000256" key="6">
    <source>
        <dbReference type="ARBA" id="ARBA00022723"/>
    </source>
</evidence>
<reference evidence="12" key="2">
    <citation type="submission" date="2007-10" db="EMBL/GenBank/DDBJ databases">
        <authorList>
            <person name="Myers G.S."/>
        </authorList>
    </citation>
    <scope>NUCLEOTIDE SEQUENCE [LARGE SCALE GENOMIC DNA]</scope>
</reference>
<dbReference type="RefSeq" id="WP_006035828.1">
    <property type="nucleotide sequence ID" value="NZ_AAQJ02000001.1"/>
</dbReference>
<evidence type="ECO:0000313" key="12">
    <source>
        <dbReference type="EMBL" id="EDP46863.1"/>
    </source>
</evidence>
<dbReference type="GO" id="GO:0006525">
    <property type="term" value="P:arginine metabolic process"/>
    <property type="evidence" value="ECO:0007669"/>
    <property type="project" value="UniProtKB-KW"/>
</dbReference>
<sequence>MSGSLSLIGYASGVAANDEGCANGPIQLKKQGLAQQLSEQNIPSHWQAMLIPGDPTHTKLQRIRQLNIELSTLTFRCVQQNKRFAVLGGDHSCAIGTWSGVAAALAEQSNSKWGMIWIDAHMDSHTFETTPTGNVHGMSLAVLLGHGDKLLTHIAMPRPKLCPKHLVLIGIRSFETGEQKLLERLGVRIYDMHCIEKKGLKTVFTEALAYMKENNLKVGVSLDLDGIDPFDAPGVGVPEVNGISGRDLCQVLIQLRQEPQLMGVEVVEYNPYHDKNNKTEWLIKEILLSIFGA</sequence>
<comment type="pathway">
    <text evidence="2">Nitrogen metabolism; urea cycle; L-ornithine and urea from L-arginine: step 1/1.</text>
</comment>
<dbReference type="OrthoDB" id="9789727at2"/>
<keyword evidence="5" id="KW-0056">Arginine metabolism</keyword>
<evidence type="ECO:0000256" key="11">
    <source>
        <dbReference type="RuleBase" id="RU003684"/>
    </source>
</evidence>
<dbReference type="AlphaFoldDB" id="A8PNS1"/>
<gene>
    <name evidence="12" type="ORF">RICGR_1094</name>
</gene>
<dbReference type="PANTHER" id="PTHR43782">
    <property type="entry name" value="ARGINASE"/>
    <property type="match status" value="1"/>
</dbReference>
<evidence type="ECO:0000256" key="9">
    <source>
        <dbReference type="ARBA" id="ARBA00047391"/>
    </source>
</evidence>
<dbReference type="EC" id="3.5.3.1" evidence="3"/>
<keyword evidence="6" id="KW-0479">Metal-binding</keyword>
<dbReference type="PRINTS" id="PR00116">
    <property type="entry name" value="ARGINASE"/>
</dbReference>
<evidence type="ECO:0000256" key="5">
    <source>
        <dbReference type="ARBA" id="ARBA00022503"/>
    </source>
</evidence>
<dbReference type="GO" id="GO:0005829">
    <property type="term" value="C:cytosol"/>
    <property type="evidence" value="ECO:0007669"/>
    <property type="project" value="TreeGrafter"/>
</dbReference>
<reference evidence="12" key="1">
    <citation type="submission" date="2006-04" db="EMBL/GenBank/DDBJ databases">
        <authorList>
            <person name="Seshadri R."/>
            <person name="Federici B.A."/>
        </authorList>
    </citation>
    <scope>NUCLEOTIDE SEQUENCE [LARGE SCALE GENOMIC DNA]</scope>
</reference>
<evidence type="ECO:0000256" key="7">
    <source>
        <dbReference type="ARBA" id="ARBA00022801"/>
    </source>
</evidence>
<dbReference type="GO" id="GO:0030145">
    <property type="term" value="F:manganese ion binding"/>
    <property type="evidence" value="ECO:0007669"/>
    <property type="project" value="TreeGrafter"/>
</dbReference>
<dbReference type="CDD" id="cd09989">
    <property type="entry name" value="Arginase"/>
    <property type="match status" value="1"/>
</dbReference>
<dbReference type="InterPro" id="IPR014033">
    <property type="entry name" value="Arginase"/>
</dbReference>
<dbReference type="Proteomes" id="UP000054075">
    <property type="component" value="Unassembled WGS sequence"/>
</dbReference>
<dbReference type="Gene3D" id="3.40.800.10">
    <property type="entry name" value="Ureohydrolase domain"/>
    <property type="match status" value="1"/>
</dbReference>
<protein>
    <recommendedName>
        <fullName evidence="4">Arginase</fullName>
        <ecNumber evidence="3">3.5.3.1</ecNumber>
    </recommendedName>
</protein>
<dbReference type="InterPro" id="IPR023696">
    <property type="entry name" value="Ureohydrolase_dom_sf"/>
</dbReference>
<dbReference type="SUPFAM" id="SSF52768">
    <property type="entry name" value="Arginase/deacetylase"/>
    <property type="match status" value="1"/>
</dbReference>
<dbReference type="Pfam" id="PF00491">
    <property type="entry name" value="Arginase"/>
    <property type="match status" value="1"/>
</dbReference>
<dbReference type="PROSITE" id="PS01053">
    <property type="entry name" value="ARGINASE_1"/>
    <property type="match status" value="1"/>
</dbReference>
<dbReference type="PROSITE" id="PS51409">
    <property type="entry name" value="ARGINASE_2"/>
    <property type="match status" value="1"/>
</dbReference>
<evidence type="ECO:0000256" key="3">
    <source>
        <dbReference type="ARBA" id="ARBA00012168"/>
    </source>
</evidence>
<comment type="catalytic activity">
    <reaction evidence="9">
        <text>L-arginine + H2O = urea + L-ornithine</text>
        <dbReference type="Rhea" id="RHEA:20569"/>
        <dbReference type="ChEBI" id="CHEBI:15377"/>
        <dbReference type="ChEBI" id="CHEBI:16199"/>
        <dbReference type="ChEBI" id="CHEBI:32682"/>
        <dbReference type="ChEBI" id="CHEBI:46911"/>
        <dbReference type="EC" id="3.5.3.1"/>
    </reaction>
</comment>